<dbReference type="Pfam" id="PF00144">
    <property type="entry name" value="Beta-lactamase"/>
    <property type="match status" value="1"/>
</dbReference>
<dbReference type="InterPro" id="IPR001466">
    <property type="entry name" value="Beta-lactam-related"/>
</dbReference>
<evidence type="ECO:0000256" key="1">
    <source>
        <dbReference type="SAM" id="SignalP"/>
    </source>
</evidence>
<dbReference type="Proteomes" id="UP001257277">
    <property type="component" value="Unassembled WGS sequence"/>
</dbReference>
<keyword evidence="4" id="KW-1185">Reference proteome</keyword>
<keyword evidence="3" id="KW-0378">Hydrolase</keyword>
<dbReference type="GO" id="GO:0016787">
    <property type="term" value="F:hydrolase activity"/>
    <property type="evidence" value="ECO:0007669"/>
    <property type="project" value="UniProtKB-KW"/>
</dbReference>
<dbReference type="EC" id="3.1.1.103" evidence="3"/>
<dbReference type="Gene3D" id="3.40.710.10">
    <property type="entry name" value="DD-peptidase/beta-lactamase superfamily"/>
    <property type="match status" value="1"/>
</dbReference>
<gene>
    <name evidence="3" type="ORF">RQM59_03855</name>
</gene>
<dbReference type="PANTHER" id="PTHR46825">
    <property type="entry name" value="D-ALANYL-D-ALANINE-CARBOXYPEPTIDASE/ENDOPEPTIDASE AMPH"/>
    <property type="match status" value="1"/>
</dbReference>
<dbReference type="PANTHER" id="PTHR46825:SF9">
    <property type="entry name" value="BETA-LACTAMASE-RELATED DOMAIN-CONTAINING PROTEIN"/>
    <property type="match status" value="1"/>
</dbReference>
<dbReference type="InterPro" id="IPR050491">
    <property type="entry name" value="AmpC-like"/>
</dbReference>
<proteinExistence type="predicted"/>
<evidence type="ECO:0000313" key="4">
    <source>
        <dbReference type="Proteomes" id="UP001257277"/>
    </source>
</evidence>
<dbReference type="EMBL" id="JAVTTO010000001">
    <property type="protein sequence ID" value="MDT7831500.1"/>
    <property type="molecule type" value="Genomic_DNA"/>
</dbReference>
<dbReference type="InterPro" id="IPR012338">
    <property type="entry name" value="Beta-lactam/transpept-like"/>
</dbReference>
<evidence type="ECO:0000259" key="2">
    <source>
        <dbReference type="Pfam" id="PF00144"/>
    </source>
</evidence>
<name>A0ABU3LCQ1_9FLAO</name>
<keyword evidence="1" id="KW-0732">Signal</keyword>
<accession>A0ABU3LCQ1</accession>
<dbReference type="SUPFAM" id="SSF56601">
    <property type="entry name" value="beta-lactamase/transpeptidase-like"/>
    <property type="match status" value="1"/>
</dbReference>
<evidence type="ECO:0000313" key="3">
    <source>
        <dbReference type="EMBL" id="MDT7831500.1"/>
    </source>
</evidence>
<feature type="domain" description="Beta-lactamase-related" evidence="2">
    <location>
        <begin position="35"/>
        <end position="337"/>
    </location>
</feature>
<comment type="caution">
    <text evidence="3">The sequence shown here is derived from an EMBL/GenBank/DDBJ whole genome shotgun (WGS) entry which is preliminary data.</text>
</comment>
<dbReference type="RefSeq" id="WP_349240744.1">
    <property type="nucleotide sequence ID" value="NZ_JAVTTO010000001.1"/>
</dbReference>
<sequence length="707" mass="81378">MKKFVTLMAFFLANFTIAQEDLFKKIDAIIASEIKKDGPGVMVGVVKEGKIIYEKYRGLANIEHKVKIGKKTRSNIASTAKQFTALMILQLSLEQKLRLEDDVRKYLPFLYPKIKEKIKIRHLINHTSGIRDYVDLMNLQNRIWWKQVGLDNGDILELVEKQEDLGFTPGSKYSYSNTNYNILAIIIEKVTKKKFTTYSQNFFKELGMDDTEFIRRYLQVIPNKAYAYSDWGYGELFRSAFVTKTSGEGFLYTTLKDQLKFEQAVQNASHNNNLLLIKSQLPIENSEIKTYGFGLKLENRLGRKAVHHDGATLAYNCQTLRFPKEKLTVFIMSNNGNIRSDLMANNIAKVFLPESKRKVKYNDRFYASSESNETVKIVDQYKYPDGEKTVEIIEKEGKKYWSKGSFTLEMVLQKKNSFSFANHPKMRIVFYKDEMVEYYPSGKTMSYKRNTVPPVSFMDLEGFVGVYYNGELEIGFQLKLSKKNQLKLKFLNDKTFKRVKVYNRADLLFDNNIFLKTQRDQFNRVTDIILTHGRAKNIRFKKKSNLKFQPKIATEKGSIQVTTISGSRNGDPSDILLTKNYANGNEIWSKRFGGKSYDKGNSIIATDDGYLIVGATSSFGNGNYDMFVVKTNKKGKLQWQQSYGGFYNEYGYTAEKTSNGFLIKGTLQQCTSNTDVFNRKCSTNVWVVSIDEKGKELSNTVLEEIKE</sequence>
<feature type="chain" id="PRO_5046825668" evidence="1">
    <location>
        <begin position="19"/>
        <end position="707"/>
    </location>
</feature>
<organism evidence="3 4">
    <name type="scientific">Asprobacillus argus</name>
    <dbReference type="NCBI Taxonomy" id="3076534"/>
    <lineage>
        <taxon>Bacteria</taxon>
        <taxon>Pseudomonadati</taxon>
        <taxon>Bacteroidota</taxon>
        <taxon>Flavobacteriia</taxon>
        <taxon>Flavobacteriales</taxon>
        <taxon>Flavobacteriaceae</taxon>
        <taxon>Asprobacillus</taxon>
    </lineage>
</organism>
<protein>
    <submittedName>
        <fullName evidence="3">Serine hydrolase domain-containing protein</fullName>
        <ecNumber evidence="3">3.1.1.103</ecNumber>
    </submittedName>
</protein>
<reference evidence="3 4" key="1">
    <citation type="submission" date="2023-09" db="EMBL/GenBank/DDBJ databases">
        <title>Novel taxa isolated from Blanes Bay.</title>
        <authorList>
            <person name="Rey-Velasco X."/>
            <person name="Lucena T."/>
        </authorList>
    </citation>
    <scope>NUCLEOTIDE SEQUENCE [LARGE SCALE GENOMIC DNA]</scope>
    <source>
        <strain evidence="3 4">S356</strain>
    </source>
</reference>
<feature type="signal peptide" evidence="1">
    <location>
        <begin position="1"/>
        <end position="18"/>
    </location>
</feature>